<accession>A0A2S5TDY7</accession>
<comment type="caution">
    <text evidence="1">The sequence shown here is derived from an EMBL/GenBank/DDBJ whole genome shotgun (WGS) entry which is preliminary data.</text>
</comment>
<reference evidence="1 2" key="1">
    <citation type="submission" date="2018-02" db="EMBL/GenBank/DDBJ databases">
        <title>Genome sequencing of Solimonas sp. HR-BB.</title>
        <authorList>
            <person name="Lee Y."/>
            <person name="Jeon C.O."/>
        </authorList>
    </citation>
    <scope>NUCLEOTIDE SEQUENCE [LARGE SCALE GENOMIC DNA]</scope>
    <source>
        <strain evidence="1 2">HR-BB</strain>
    </source>
</reference>
<dbReference type="PIRSF" id="PIRSF035170">
    <property type="entry name" value="HD_phosphohydro"/>
    <property type="match status" value="1"/>
</dbReference>
<gene>
    <name evidence="1" type="ORF">C3942_14895</name>
</gene>
<dbReference type="Gene3D" id="1.10.3210.10">
    <property type="entry name" value="Hypothetical protein af1432"/>
    <property type="match status" value="1"/>
</dbReference>
<evidence type="ECO:0000313" key="2">
    <source>
        <dbReference type="Proteomes" id="UP000238220"/>
    </source>
</evidence>
<protein>
    <submittedName>
        <fullName evidence="1">N-methyl-D-aspartate receptor NMDAR2C subunit</fullName>
    </submittedName>
</protein>
<keyword evidence="1" id="KW-0675">Receptor</keyword>
<dbReference type="OrthoDB" id="9808993at2"/>
<sequence length="211" mass="25056">MSSLARWSEVWEELGLKADPELHADLRLRYSSSSRHYHTLHHLMECLELFAETRDLAEHPAEIELALWFHDAIYEVKRHDNEVRSAEWAQRALRKAGADDALVTRVYDLVMVTRHDGQPVTADQQLLSDIDLAILGARPSRFDEYERQVREEYKHVPSPTFKAVRRQILQGFLARPRIYHTQWFYERRERLARGNIDRSLRQLSRWRLSPM</sequence>
<dbReference type="EMBL" id="PSNW01000008">
    <property type="protein sequence ID" value="PPE73107.1"/>
    <property type="molecule type" value="Genomic_DNA"/>
</dbReference>
<proteinExistence type="predicted"/>
<dbReference type="RefSeq" id="WP_104231146.1">
    <property type="nucleotide sequence ID" value="NZ_PSNW01000008.1"/>
</dbReference>
<name>A0A2S5TDY7_9GAMM</name>
<dbReference type="SUPFAM" id="SSF109604">
    <property type="entry name" value="HD-domain/PDEase-like"/>
    <property type="match status" value="1"/>
</dbReference>
<evidence type="ECO:0000313" key="1">
    <source>
        <dbReference type="EMBL" id="PPE73107.1"/>
    </source>
</evidence>
<organism evidence="1 2">
    <name type="scientific">Solimonas fluminis</name>
    <dbReference type="NCBI Taxonomy" id="2086571"/>
    <lineage>
        <taxon>Bacteria</taxon>
        <taxon>Pseudomonadati</taxon>
        <taxon>Pseudomonadota</taxon>
        <taxon>Gammaproteobacteria</taxon>
        <taxon>Nevskiales</taxon>
        <taxon>Nevskiaceae</taxon>
        <taxon>Solimonas</taxon>
    </lineage>
</organism>
<dbReference type="PANTHER" id="PTHR21174:SF0">
    <property type="entry name" value="HD PHOSPHOHYDROLASE FAMILY PROTEIN-RELATED"/>
    <property type="match status" value="1"/>
</dbReference>
<dbReference type="AlphaFoldDB" id="A0A2S5TDY7"/>
<dbReference type="InterPro" id="IPR009218">
    <property type="entry name" value="HD_phosphohydro"/>
</dbReference>
<dbReference type="PANTHER" id="PTHR21174">
    <property type="match status" value="1"/>
</dbReference>
<dbReference type="Proteomes" id="UP000238220">
    <property type="component" value="Unassembled WGS sequence"/>
</dbReference>
<keyword evidence="2" id="KW-1185">Reference proteome</keyword>